<dbReference type="GeneID" id="57345321"/>
<keyword evidence="2" id="KW-0966">Cell projection</keyword>
<proteinExistence type="predicted"/>
<keyword evidence="2" id="KW-0969">Cilium</keyword>
<reference evidence="2 3" key="1">
    <citation type="submission" date="2020-05" db="EMBL/GenBank/DDBJ databases">
        <title>Whole Genome Sequences of Enterobacteriales Associated with the International Space Station.</title>
        <authorList>
            <person name="Bharadwaj A."/>
            <person name="Daudu R."/>
            <person name="Singh N."/>
            <person name="Wood J."/>
            <person name="Debieu M."/>
            <person name="Mason C."/>
            <person name="Wang C."/>
            <person name="Venkateswaran K."/>
        </authorList>
    </citation>
    <scope>NUCLEOTIDE SEQUENCE [LARGE SCALE GENOMIC DNA]</scope>
    <source>
        <strain evidence="2 3">IF5SW-B1</strain>
    </source>
</reference>
<dbReference type="AlphaFoldDB" id="A0A7Y6NDN2"/>
<dbReference type="Pfam" id="PF06366">
    <property type="entry name" value="FlhE"/>
    <property type="match status" value="1"/>
</dbReference>
<dbReference type="InterPro" id="IPR009420">
    <property type="entry name" value="FlhE"/>
</dbReference>
<name>A0A7Y6NDN2_9GAMM</name>
<feature type="signal peptide" evidence="1">
    <location>
        <begin position="1"/>
        <end position="17"/>
    </location>
</feature>
<accession>A0A7Y6NDN2</accession>
<organism evidence="2 3">
    <name type="scientific">Pantoea brenneri</name>
    <dbReference type="NCBI Taxonomy" id="472694"/>
    <lineage>
        <taxon>Bacteria</taxon>
        <taxon>Pseudomonadati</taxon>
        <taxon>Pseudomonadota</taxon>
        <taxon>Gammaproteobacteria</taxon>
        <taxon>Enterobacterales</taxon>
        <taxon>Erwiniaceae</taxon>
        <taxon>Pantoea</taxon>
    </lineage>
</organism>
<gene>
    <name evidence="2" type="ORF">HU668_09135</name>
</gene>
<dbReference type="RefSeq" id="WP_069728579.1">
    <property type="nucleotide sequence ID" value="NZ_CAUQFK010000007.1"/>
</dbReference>
<comment type="caution">
    <text evidence="2">The sequence shown here is derived from an EMBL/GenBank/DDBJ whole genome shotgun (WGS) entry which is preliminary data.</text>
</comment>
<sequence>MRWMMALGLMLPLLAQAAGGAWQASASGPLLANRGSWQRSQPLTAPANLSGEISVVNWRYQLSKPAPSGLEVRLCGAQRCTTLEGASGTTRGLAHLSADETLHMVFGFAGSGALPPGLRVVSSEVMVNYQ</sequence>
<evidence type="ECO:0000313" key="2">
    <source>
        <dbReference type="EMBL" id="NUY96622.1"/>
    </source>
</evidence>
<evidence type="ECO:0000256" key="1">
    <source>
        <dbReference type="SAM" id="SignalP"/>
    </source>
</evidence>
<protein>
    <submittedName>
        <fullName evidence="2">Flagellar protein FlhE</fullName>
    </submittedName>
</protein>
<keyword evidence="2" id="KW-0282">Flagellum</keyword>
<dbReference type="EMBL" id="JABWPM010000007">
    <property type="protein sequence ID" value="NUY96622.1"/>
    <property type="molecule type" value="Genomic_DNA"/>
</dbReference>
<evidence type="ECO:0000313" key="3">
    <source>
        <dbReference type="Proteomes" id="UP000566985"/>
    </source>
</evidence>
<dbReference type="Proteomes" id="UP000566985">
    <property type="component" value="Unassembled WGS sequence"/>
</dbReference>
<keyword evidence="1" id="KW-0732">Signal</keyword>
<feature type="chain" id="PRO_5030833506" evidence="1">
    <location>
        <begin position="18"/>
        <end position="130"/>
    </location>
</feature>